<proteinExistence type="predicted"/>
<sequence>MEVAKKMFQSIQVLQTLPKIADGTWLFIGRRNWREAPVSRQRMGRGSRLAGNRDKISHAWNPPLPLPGEEYLAYVDRQVSTSPFAPFKGGISE</sequence>
<protein>
    <submittedName>
        <fullName evidence="1">Uncharacterized protein</fullName>
    </submittedName>
</protein>
<reference evidence="1 2" key="1">
    <citation type="submission" date="2020-08" db="EMBL/GenBank/DDBJ databases">
        <title>Genomic Encyclopedia of Type Strains, Phase IV (KMG-IV): sequencing the most valuable type-strain genomes for metagenomic binning, comparative biology and taxonomic classification.</title>
        <authorList>
            <person name="Goeker M."/>
        </authorList>
    </citation>
    <scope>NUCLEOTIDE SEQUENCE [LARGE SCALE GENOMIC DNA]</scope>
    <source>
        <strain evidence="1 2">DSM 29854</strain>
    </source>
</reference>
<comment type="caution">
    <text evidence="1">The sequence shown here is derived from an EMBL/GenBank/DDBJ whole genome shotgun (WGS) entry which is preliminary data.</text>
</comment>
<evidence type="ECO:0000313" key="1">
    <source>
        <dbReference type="EMBL" id="MBA9077762.1"/>
    </source>
</evidence>
<dbReference type="EMBL" id="JACJIQ010000009">
    <property type="protein sequence ID" value="MBA9077762.1"/>
    <property type="molecule type" value="Genomic_DNA"/>
</dbReference>
<evidence type="ECO:0000313" key="2">
    <source>
        <dbReference type="Proteomes" id="UP000563094"/>
    </source>
</evidence>
<name>A0A839GFU8_9BACT</name>
<dbReference type="Proteomes" id="UP000563094">
    <property type="component" value="Unassembled WGS sequence"/>
</dbReference>
<keyword evidence="2" id="KW-1185">Reference proteome</keyword>
<dbReference type="AlphaFoldDB" id="A0A839GFU8"/>
<accession>A0A839GFU8</accession>
<gene>
    <name evidence="1" type="ORF">FHS90_002481</name>
</gene>
<organism evidence="1 2">
    <name type="scientific">Rufibacter quisquiliarum</name>
    <dbReference type="NCBI Taxonomy" id="1549639"/>
    <lineage>
        <taxon>Bacteria</taxon>
        <taxon>Pseudomonadati</taxon>
        <taxon>Bacteroidota</taxon>
        <taxon>Cytophagia</taxon>
        <taxon>Cytophagales</taxon>
        <taxon>Hymenobacteraceae</taxon>
        <taxon>Rufibacter</taxon>
    </lineage>
</organism>